<dbReference type="InterPro" id="IPR035906">
    <property type="entry name" value="MetI-like_sf"/>
</dbReference>
<dbReference type="Gene3D" id="1.10.3720.10">
    <property type="entry name" value="MetI-like"/>
    <property type="match status" value="1"/>
</dbReference>
<evidence type="ECO:0000256" key="3">
    <source>
        <dbReference type="ARBA" id="ARBA00022475"/>
    </source>
</evidence>
<keyword evidence="4 7" id="KW-0812">Transmembrane</keyword>
<evidence type="ECO:0000256" key="7">
    <source>
        <dbReference type="RuleBase" id="RU363032"/>
    </source>
</evidence>
<dbReference type="Pfam" id="PF00528">
    <property type="entry name" value="BPD_transp_1"/>
    <property type="match status" value="1"/>
</dbReference>
<keyword evidence="6 7" id="KW-0472">Membrane</keyword>
<feature type="transmembrane region" description="Helical" evidence="7">
    <location>
        <begin position="154"/>
        <end position="175"/>
    </location>
</feature>
<accession>G9WP25</accession>
<evidence type="ECO:0000313" key="10">
    <source>
        <dbReference type="Proteomes" id="UP000018461"/>
    </source>
</evidence>
<gene>
    <name evidence="9" type="ORF">HMPREF9625_01108</name>
</gene>
<evidence type="ECO:0000313" key="9">
    <source>
        <dbReference type="EMBL" id="EHL10108.1"/>
    </source>
</evidence>
<evidence type="ECO:0000256" key="2">
    <source>
        <dbReference type="ARBA" id="ARBA00022448"/>
    </source>
</evidence>
<comment type="subcellular location">
    <subcellularLocation>
        <location evidence="1 7">Cell membrane</location>
        <topology evidence="1 7">Multi-pass membrane protein</topology>
    </subcellularLocation>
</comment>
<feature type="transmembrane region" description="Helical" evidence="7">
    <location>
        <begin position="258"/>
        <end position="278"/>
    </location>
</feature>
<dbReference type="PATRIC" id="fig|796943.3.peg.1541"/>
<keyword evidence="3" id="KW-1003">Cell membrane</keyword>
<comment type="caution">
    <text evidence="9">The sequence shown here is derived from an EMBL/GenBank/DDBJ whole genome shotgun (WGS) entry which is preliminary data.</text>
</comment>
<organism evidence="9 10">
    <name type="scientific">Oribacterium parvum ACB1</name>
    <dbReference type="NCBI Taxonomy" id="796943"/>
    <lineage>
        <taxon>Bacteria</taxon>
        <taxon>Bacillati</taxon>
        <taxon>Bacillota</taxon>
        <taxon>Clostridia</taxon>
        <taxon>Lachnospirales</taxon>
        <taxon>Lachnospiraceae</taxon>
        <taxon>Oribacterium</taxon>
    </lineage>
</organism>
<reference evidence="9" key="1">
    <citation type="submission" date="2011-08" db="EMBL/GenBank/DDBJ databases">
        <authorList>
            <consortium name="The Broad Institute Genome Sequencing Platform"/>
            <person name="Earl A."/>
            <person name="Ward D."/>
            <person name="Feldgarden M."/>
            <person name="Gevers D."/>
            <person name="Sizova M."/>
            <person name="Hazen A."/>
            <person name="Epstein S."/>
            <person name="Young S.K."/>
            <person name="Zeng Q."/>
            <person name="Gargeya S."/>
            <person name="Fitzgerald M."/>
            <person name="Haas B."/>
            <person name="Abouelleil A."/>
            <person name="Alvarado L."/>
            <person name="Arachchi H.M."/>
            <person name="Berlin A."/>
            <person name="Brown A."/>
            <person name="Chapman S.B."/>
            <person name="Chen Z."/>
            <person name="Dunbar C."/>
            <person name="Freedman E."/>
            <person name="Gearin G."/>
            <person name="Gellesch M."/>
            <person name="Goldberg J."/>
            <person name="Griggs A."/>
            <person name="Gujja S."/>
            <person name="Heiman D."/>
            <person name="Howarth C."/>
            <person name="Larson L."/>
            <person name="Lui A."/>
            <person name="MacDonald P.J.P."/>
            <person name="Montmayeur A."/>
            <person name="Murphy C."/>
            <person name="Neiman D."/>
            <person name="Pearson M."/>
            <person name="Priest M."/>
            <person name="Roberts A."/>
            <person name="Saif S."/>
            <person name="Shea T."/>
            <person name="Shenoy N."/>
            <person name="Sisk P."/>
            <person name="Stolte C."/>
            <person name="Sykes S."/>
            <person name="Wortman J."/>
            <person name="Nusbaum C."/>
            <person name="Birren B."/>
        </authorList>
    </citation>
    <scope>NUCLEOTIDE SEQUENCE</scope>
    <source>
        <strain evidence="9">ACB1</strain>
    </source>
</reference>
<dbReference type="CDD" id="cd06261">
    <property type="entry name" value="TM_PBP2"/>
    <property type="match status" value="1"/>
</dbReference>
<feature type="transmembrane region" description="Helical" evidence="7">
    <location>
        <begin position="204"/>
        <end position="224"/>
    </location>
</feature>
<dbReference type="EMBL" id="AFZC02000003">
    <property type="protein sequence ID" value="EHL10108.1"/>
    <property type="molecule type" value="Genomic_DNA"/>
</dbReference>
<evidence type="ECO:0000256" key="4">
    <source>
        <dbReference type="ARBA" id="ARBA00022692"/>
    </source>
</evidence>
<dbReference type="Proteomes" id="UP000018461">
    <property type="component" value="Unassembled WGS sequence"/>
</dbReference>
<sequence>MRAFTAIWKSRFVVKKYIIKRLLWSVLILFIVAFLLYILMRSLPTSYLEQIARQKSQQPGSKTFEEWMQQLEATYGMDKGIVPGFFAWLSKAIRGDFGDSWKYTVPVTQKFAEVVGVSFWMGLIVMVLEMLISIPLGIIAATKQYSAADNAISVVALAGISLPTFFTASLLKLIFSVKLGWFDLNGLVGRNYDFLSPMGKRGDIALHLVLPIITLLIASIGGYMRYIRTNMLEVLSSDYIRTARAKGLSERRVVYHHAFRNTLITLVTIWGTSLPALFSGAMITEQLFSIPGIGYISYQAMISGDIPFSMFYLVFIAALTLIGNLITDILYAVVDPRVRIA</sequence>
<dbReference type="HOGENOM" id="CLU_036879_1_2_9"/>
<keyword evidence="2 7" id="KW-0813">Transport</keyword>
<feature type="transmembrane region" description="Helical" evidence="7">
    <location>
        <begin position="119"/>
        <end position="142"/>
    </location>
</feature>
<dbReference type="PANTHER" id="PTHR30465:SF0">
    <property type="entry name" value="OLIGOPEPTIDE TRANSPORT SYSTEM PERMEASE PROTEIN APPB"/>
    <property type="match status" value="1"/>
</dbReference>
<evidence type="ECO:0000256" key="6">
    <source>
        <dbReference type="ARBA" id="ARBA00023136"/>
    </source>
</evidence>
<evidence type="ECO:0000259" key="8">
    <source>
        <dbReference type="PROSITE" id="PS50928"/>
    </source>
</evidence>
<dbReference type="GO" id="GO:0005886">
    <property type="term" value="C:plasma membrane"/>
    <property type="evidence" value="ECO:0007669"/>
    <property type="project" value="UniProtKB-SubCell"/>
</dbReference>
<reference evidence="9" key="2">
    <citation type="submission" date="2013-03" db="EMBL/GenBank/DDBJ databases">
        <title>The Genome Sequence of Oribacterium sp. ACB1.</title>
        <authorList>
            <consortium name="The Broad Institute Genomics Platform"/>
            <consortium name="The Broad Institute Genome Sequencing Center for Infectious Disease"/>
            <person name="Earl A."/>
            <person name="Ward D."/>
            <person name="Feldgarden M."/>
            <person name="Gevers D."/>
            <person name="Sizova M."/>
            <person name="Hazen A."/>
            <person name="Epstein S."/>
            <person name="Walker B."/>
            <person name="Young S."/>
            <person name="Zeng Q."/>
            <person name="Gargeya S."/>
            <person name="Fitzgerald M."/>
            <person name="Haas B."/>
            <person name="Abouelleil A."/>
            <person name="Allen A.W."/>
            <person name="Alvarado L."/>
            <person name="Arachchi H.M."/>
            <person name="Berlin A.M."/>
            <person name="Chapman S.B."/>
            <person name="Gainer-Dewar J."/>
            <person name="Goldberg J."/>
            <person name="Griggs A."/>
            <person name="Gujja S."/>
            <person name="Hansen M."/>
            <person name="Howarth C."/>
            <person name="Imamovic A."/>
            <person name="Ireland A."/>
            <person name="Larimer J."/>
            <person name="McCowan C."/>
            <person name="Murphy C."/>
            <person name="Pearson M."/>
            <person name="Poon T.W."/>
            <person name="Priest M."/>
            <person name="Roberts A."/>
            <person name="Saif S."/>
            <person name="Shea T."/>
            <person name="Sisk P."/>
            <person name="Sykes S."/>
            <person name="Wortman J."/>
            <person name="Nusbaum C."/>
            <person name="Birren B."/>
        </authorList>
    </citation>
    <scope>NUCLEOTIDE SEQUENCE [LARGE SCALE GENOMIC DNA]</scope>
    <source>
        <strain evidence="9">ACB1</strain>
    </source>
</reference>
<evidence type="ECO:0000256" key="1">
    <source>
        <dbReference type="ARBA" id="ARBA00004651"/>
    </source>
</evidence>
<dbReference type="InterPro" id="IPR000515">
    <property type="entry name" value="MetI-like"/>
</dbReference>
<dbReference type="STRING" id="796943.HMPREF9625_01108"/>
<dbReference type="PROSITE" id="PS50928">
    <property type="entry name" value="ABC_TM1"/>
    <property type="match status" value="1"/>
</dbReference>
<proteinExistence type="inferred from homology"/>
<feature type="domain" description="ABC transmembrane type-1" evidence="8">
    <location>
        <begin position="115"/>
        <end position="331"/>
    </location>
</feature>
<dbReference type="AlphaFoldDB" id="G9WP25"/>
<keyword evidence="5 7" id="KW-1133">Transmembrane helix</keyword>
<feature type="transmembrane region" description="Helical" evidence="7">
    <location>
        <begin position="310"/>
        <end position="334"/>
    </location>
</feature>
<comment type="similarity">
    <text evidence="7">Belongs to the binding-protein-dependent transport system permease family.</text>
</comment>
<protein>
    <recommendedName>
        <fullName evidence="8">ABC transmembrane type-1 domain-containing protein</fullName>
    </recommendedName>
</protein>
<keyword evidence="10" id="KW-1185">Reference proteome</keyword>
<dbReference type="SUPFAM" id="SSF161098">
    <property type="entry name" value="MetI-like"/>
    <property type="match status" value="1"/>
</dbReference>
<dbReference type="PANTHER" id="PTHR30465">
    <property type="entry name" value="INNER MEMBRANE ABC TRANSPORTER"/>
    <property type="match status" value="1"/>
</dbReference>
<feature type="transmembrane region" description="Helical" evidence="7">
    <location>
        <begin position="21"/>
        <end position="40"/>
    </location>
</feature>
<dbReference type="GO" id="GO:0055085">
    <property type="term" value="P:transmembrane transport"/>
    <property type="evidence" value="ECO:0007669"/>
    <property type="project" value="InterPro"/>
</dbReference>
<name>G9WP25_9FIRM</name>
<evidence type="ECO:0000256" key="5">
    <source>
        <dbReference type="ARBA" id="ARBA00022989"/>
    </source>
</evidence>